<name>A0ABS1IZZ3_9FIRM</name>
<proteinExistence type="predicted"/>
<dbReference type="RefSeq" id="WP_208428864.1">
    <property type="nucleotide sequence ID" value="NZ_JAEPRJ010000001.1"/>
</dbReference>
<dbReference type="Proteomes" id="UP000604730">
    <property type="component" value="Unassembled WGS sequence"/>
</dbReference>
<reference evidence="1 2" key="1">
    <citation type="submission" date="2021-01" db="EMBL/GenBank/DDBJ databases">
        <title>Isolation and description of Catonella massiliensis sp. nov., a novel Catonella species, isolated from a stable periodontitis subject.</title>
        <authorList>
            <person name="Antezack A."/>
            <person name="Boxberger M."/>
            <person name="La Scola B."/>
            <person name="Monnet-Corti V."/>
        </authorList>
    </citation>
    <scope>NUCLEOTIDE SEQUENCE [LARGE SCALE GENOMIC DNA]</scope>
    <source>
        <strain evidence="1 2">Marseille-Q4567</strain>
    </source>
</reference>
<accession>A0ABS1IZZ3</accession>
<organism evidence="1 2">
    <name type="scientific">Catonella massiliensis</name>
    <dbReference type="NCBI Taxonomy" id="2799636"/>
    <lineage>
        <taxon>Bacteria</taxon>
        <taxon>Bacillati</taxon>
        <taxon>Bacillota</taxon>
        <taxon>Clostridia</taxon>
        <taxon>Lachnospirales</taxon>
        <taxon>Lachnospiraceae</taxon>
        <taxon>Catonella</taxon>
    </lineage>
</organism>
<gene>
    <name evidence="1" type="ORF">JJN12_06160</name>
</gene>
<protein>
    <submittedName>
        <fullName evidence="1">DUF1292 domain-containing protein</fullName>
    </submittedName>
</protein>
<keyword evidence="2" id="KW-1185">Reference proteome</keyword>
<dbReference type="InterPro" id="IPR009711">
    <property type="entry name" value="UPF0473"/>
</dbReference>
<evidence type="ECO:0000313" key="1">
    <source>
        <dbReference type="EMBL" id="MBK5897375.1"/>
    </source>
</evidence>
<dbReference type="Pfam" id="PF06949">
    <property type="entry name" value="DUF1292"/>
    <property type="match status" value="1"/>
</dbReference>
<dbReference type="EMBL" id="JAEPRJ010000001">
    <property type="protein sequence ID" value="MBK5897375.1"/>
    <property type="molecule type" value="Genomic_DNA"/>
</dbReference>
<comment type="caution">
    <text evidence="1">The sequence shown here is derived from an EMBL/GenBank/DDBJ whole genome shotgun (WGS) entry which is preliminary data.</text>
</comment>
<evidence type="ECO:0000313" key="2">
    <source>
        <dbReference type="Proteomes" id="UP000604730"/>
    </source>
</evidence>
<sequence>MLENEELRTIDFVDEDGDNEELTVLCQTRLAGVNYLLVSDAEIEDLEDDDATVDVFIIKEEEVSEDGEDVLYKIVEDEKETLTVSKVFEEMMDDVDFEIDEE</sequence>